<dbReference type="Proteomes" id="UP000025171">
    <property type="component" value="Unassembled WGS sequence"/>
</dbReference>
<dbReference type="PATRIC" id="fig|1280950.3.peg.1869"/>
<dbReference type="STRING" id="1280950.HJO_09339"/>
<keyword evidence="3" id="KW-0966">Cell projection</keyword>
<keyword evidence="3" id="KW-0282">Flagellum</keyword>
<dbReference type="eggNOG" id="COG3144">
    <property type="taxonomic scope" value="Bacteria"/>
</dbReference>
<protein>
    <submittedName>
        <fullName evidence="3">Flagellar hook-length control protein</fullName>
    </submittedName>
</protein>
<feature type="region of interest" description="Disordered" evidence="1">
    <location>
        <begin position="38"/>
        <end position="57"/>
    </location>
</feature>
<reference evidence="3 4" key="1">
    <citation type="journal article" date="2014" name="Antonie Van Leeuwenhoek">
        <title>Hyphomonas beringensis sp. nov. and Hyphomonas chukchiensis sp. nov., isolated from surface seawater of the Bering Sea and Chukchi Sea.</title>
        <authorList>
            <person name="Li C."/>
            <person name="Lai Q."/>
            <person name="Li G."/>
            <person name="Dong C."/>
            <person name="Wang J."/>
            <person name="Liao Y."/>
            <person name="Shao Z."/>
        </authorList>
    </citation>
    <scope>NUCLEOTIDE SEQUENCE [LARGE SCALE GENOMIC DNA]</scope>
    <source>
        <strain evidence="3 4">MHS-2</strain>
    </source>
</reference>
<dbReference type="OrthoDB" id="7203912at2"/>
<name>A0A059FP35_9PROT</name>
<dbReference type="InterPro" id="IPR038610">
    <property type="entry name" value="FliK-like_C_sf"/>
</dbReference>
<feature type="domain" description="Flagellar hook-length control protein-like C-terminal" evidence="2">
    <location>
        <begin position="374"/>
        <end position="451"/>
    </location>
</feature>
<comment type="caution">
    <text evidence="3">The sequence shown here is derived from an EMBL/GenBank/DDBJ whole genome shotgun (WGS) entry which is preliminary data.</text>
</comment>
<dbReference type="Pfam" id="PF02120">
    <property type="entry name" value="Flg_hook"/>
    <property type="match status" value="1"/>
</dbReference>
<dbReference type="AlphaFoldDB" id="A0A059FP35"/>
<dbReference type="InterPro" id="IPR021136">
    <property type="entry name" value="Flagellar_hook_control-like_C"/>
</dbReference>
<organism evidence="3 4">
    <name type="scientific">Hyphomonas johnsonii MHS-2</name>
    <dbReference type="NCBI Taxonomy" id="1280950"/>
    <lineage>
        <taxon>Bacteria</taxon>
        <taxon>Pseudomonadati</taxon>
        <taxon>Pseudomonadota</taxon>
        <taxon>Alphaproteobacteria</taxon>
        <taxon>Hyphomonadales</taxon>
        <taxon>Hyphomonadaceae</taxon>
        <taxon>Hyphomonas</taxon>
    </lineage>
</organism>
<feature type="region of interest" description="Disordered" evidence="1">
    <location>
        <begin position="110"/>
        <end position="134"/>
    </location>
</feature>
<proteinExistence type="predicted"/>
<keyword evidence="4" id="KW-1185">Reference proteome</keyword>
<evidence type="ECO:0000313" key="3">
    <source>
        <dbReference type="EMBL" id="KCZ92228.1"/>
    </source>
</evidence>
<evidence type="ECO:0000313" key="4">
    <source>
        <dbReference type="Proteomes" id="UP000025171"/>
    </source>
</evidence>
<dbReference type="RefSeq" id="WP_035616469.1">
    <property type="nucleotide sequence ID" value="NZ_ARYK01000004.1"/>
</dbReference>
<dbReference type="EMBL" id="ARYK01000004">
    <property type="protein sequence ID" value="KCZ92228.1"/>
    <property type="molecule type" value="Genomic_DNA"/>
</dbReference>
<feature type="compositionally biased region" description="Low complexity" evidence="1">
    <location>
        <begin position="239"/>
        <end position="272"/>
    </location>
</feature>
<accession>A0A059FP35</accession>
<feature type="region of interest" description="Disordered" evidence="1">
    <location>
        <begin position="447"/>
        <end position="469"/>
    </location>
</feature>
<feature type="region of interest" description="Disordered" evidence="1">
    <location>
        <begin position="162"/>
        <end position="286"/>
    </location>
</feature>
<feature type="compositionally biased region" description="Polar residues" evidence="1">
    <location>
        <begin position="447"/>
        <end position="458"/>
    </location>
</feature>
<dbReference type="Gene3D" id="3.30.750.140">
    <property type="match status" value="1"/>
</dbReference>
<evidence type="ECO:0000259" key="2">
    <source>
        <dbReference type="Pfam" id="PF02120"/>
    </source>
</evidence>
<sequence>MTFTFEADFASRPTLKATDATVRAPAGIGRKADFAASLLKAGQGQPPTEDPDKADLSDTGTLAATAALMPQAPEPAEVTPAGDEADATAIASEPIAVALPDASLISAEPNLPVPALPTEPAAGTGPDAASGTRVDAGTTGIVARSDPAQAITPAATVVPAESTDLPAESPAKDAPQVDASTPVPAQPDTTLARSAPDAASVRTPDSPPATDPAALSDSDSTTTATSGIAVVGNPHAQADRTAATATAGVTASNAVSGRPAARPAPGTGPSAGHDSGRAPMKGAPHGVRIDDGESTAALAAAPSAFDELVEAAPKHHGTQGTDAPVQTATSALPGPVSTPVGANAAPVAMTPTQSLVSATPAQVVDIISDSLAAPEDRKDRITVQLDPPELGRVSIDFKFDAHGLQHVTVTGDNPEAMRHLRMMHFELVQALERQGLSGQNMSFQQNLPHQQDQNNQPGSGAPALHHPSPDTIVVKPAIVAASNTSRLSSTGGGLNIKL</sequence>
<keyword evidence="3" id="KW-0969">Cilium</keyword>
<feature type="compositionally biased region" description="Low complexity" evidence="1">
    <location>
        <begin position="211"/>
        <end position="226"/>
    </location>
</feature>
<gene>
    <name evidence="3" type="ORF">HJO_09339</name>
</gene>
<evidence type="ECO:0000256" key="1">
    <source>
        <dbReference type="SAM" id="MobiDB-lite"/>
    </source>
</evidence>
<dbReference type="CDD" id="cd17470">
    <property type="entry name" value="T3SS_Flik_C"/>
    <property type="match status" value="1"/>
</dbReference>